<evidence type="ECO:0000256" key="3">
    <source>
        <dbReference type="ARBA" id="ARBA00022989"/>
    </source>
</evidence>
<dbReference type="PANTHER" id="PTHR34118:SF1">
    <property type="entry name" value="NF-KAPPA-B INHIBITOR-LIKE PROTEIN"/>
    <property type="match status" value="1"/>
</dbReference>
<dbReference type="Pfam" id="PF24763">
    <property type="entry name" value="CGL160_C"/>
    <property type="match status" value="1"/>
</dbReference>
<comment type="subcellular location">
    <subcellularLocation>
        <location evidence="1">Membrane</location>
        <topology evidence="1">Multi-pass membrane protein</topology>
    </subcellularLocation>
</comment>
<evidence type="ECO:0000256" key="6">
    <source>
        <dbReference type="SAM" id="Phobius"/>
    </source>
</evidence>
<keyword evidence="3 6" id="KW-1133">Transmembrane helix</keyword>
<organism evidence="8 9">
    <name type="scientific">Stylosanthes scabra</name>
    <dbReference type="NCBI Taxonomy" id="79078"/>
    <lineage>
        <taxon>Eukaryota</taxon>
        <taxon>Viridiplantae</taxon>
        <taxon>Streptophyta</taxon>
        <taxon>Embryophyta</taxon>
        <taxon>Tracheophyta</taxon>
        <taxon>Spermatophyta</taxon>
        <taxon>Magnoliopsida</taxon>
        <taxon>eudicotyledons</taxon>
        <taxon>Gunneridae</taxon>
        <taxon>Pentapetalae</taxon>
        <taxon>rosids</taxon>
        <taxon>fabids</taxon>
        <taxon>Fabales</taxon>
        <taxon>Fabaceae</taxon>
        <taxon>Papilionoideae</taxon>
        <taxon>50 kb inversion clade</taxon>
        <taxon>dalbergioids sensu lato</taxon>
        <taxon>Dalbergieae</taxon>
        <taxon>Pterocarpus clade</taxon>
        <taxon>Stylosanthes</taxon>
    </lineage>
</organism>
<evidence type="ECO:0000256" key="4">
    <source>
        <dbReference type="ARBA" id="ARBA00023136"/>
    </source>
</evidence>
<evidence type="ECO:0000256" key="2">
    <source>
        <dbReference type="ARBA" id="ARBA00022692"/>
    </source>
</evidence>
<evidence type="ECO:0000313" key="9">
    <source>
        <dbReference type="Proteomes" id="UP001341840"/>
    </source>
</evidence>
<comment type="caution">
    <text evidence="8">The sequence shown here is derived from an EMBL/GenBank/DDBJ whole genome shotgun (WGS) entry which is preliminary data.</text>
</comment>
<reference evidence="8 9" key="1">
    <citation type="journal article" date="2023" name="Plants (Basel)">
        <title>Bridging the Gap: Combining Genomics and Transcriptomics Approaches to Understand Stylosanthes scabra, an Orphan Legume from the Brazilian Caatinga.</title>
        <authorList>
            <person name="Ferreira-Neto J.R.C."/>
            <person name="da Silva M.D."/>
            <person name="Binneck E."/>
            <person name="de Melo N.F."/>
            <person name="da Silva R.H."/>
            <person name="de Melo A.L.T.M."/>
            <person name="Pandolfi V."/>
            <person name="Bustamante F.O."/>
            <person name="Brasileiro-Vidal A.C."/>
            <person name="Benko-Iseppon A.M."/>
        </authorList>
    </citation>
    <scope>NUCLEOTIDE SEQUENCE [LARGE SCALE GENOMIC DNA]</scope>
    <source>
        <tissue evidence="8">Leaves</tissue>
    </source>
</reference>
<feature type="transmembrane region" description="Helical" evidence="6">
    <location>
        <begin position="262"/>
        <end position="280"/>
    </location>
</feature>
<evidence type="ECO:0000313" key="8">
    <source>
        <dbReference type="EMBL" id="MED6156892.1"/>
    </source>
</evidence>
<proteinExistence type="predicted"/>
<keyword evidence="9" id="KW-1185">Reference proteome</keyword>
<feature type="transmembrane region" description="Helical" evidence="6">
    <location>
        <begin position="195"/>
        <end position="212"/>
    </location>
</feature>
<protein>
    <recommendedName>
        <fullName evidence="7">CGL160/ATPI domain-containing protein</fullName>
    </recommendedName>
</protein>
<dbReference type="Proteomes" id="UP001341840">
    <property type="component" value="Unassembled WGS sequence"/>
</dbReference>
<evidence type="ECO:0000256" key="5">
    <source>
        <dbReference type="SAM" id="MobiDB-lite"/>
    </source>
</evidence>
<evidence type="ECO:0000256" key="1">
    <source>
        <dbReference type="ARBA" id="ARBA00004141"/>
    </source>
</evidence>
<keyword evidence="2 6" id="KW-0812">Transmembrane</keyword>
<accession>A0ABU6U6S3</accession>
<dbReference type="InterPro" id="IPR056309">
    <property type="entry name" value="CGL160/ATPI_dom"/>
</dbReference>
<feature type="domain" description="CGL160/ATPI" evidence="7">
    <location>
        <begin position="162"/>
        <end position="224"/>
    </location>
</feature>
<evidence type="ECO:0000259" key="7">
    <source>
        <dbReference type="Pfam" id="PF24763"/>
    </source>
</evidence>
<dbReference type="EMBL" id="JASCZI010120885">
    <property type="protein sequence ID" value="MED6156892.1"/>
    <property type="molecule type" value="Genomic_DNA"/>
</dbReference>
<name>A0ABU6U6S3_9FABA</name>
<feature type="transmembrane region" description="Helical" evidence="6">
    <location>
        <begin position="286"/>
        <end position="307"/>
    </location>
</feature>
<keyword evidence="4 6" id="KW-0472">Membrane</keyword>
<dbReference type="PANTHER" id="PTHR34118">
    <property type="entry name" value="NF-KAPPA-B INHIBITOR-LIKE PROTEIN-RELATED"/>
    <property type="match status" value="1"/>
</dbReference>
<feature type="region of interest" description="Disordered" evidence="5">
    <location>
        <begin position="96"/>
        <end position="118"/>
    </location>
</feature>
<sequence>MDALSRIGFLPSSYSSSYNLHLPRIHVLSRFPSSFPTAISPSFSVLRAAPPSVTVSEVEEDVLQVFLEERELNGDFISRLSDMLWQRKLRSASSLEPYGIGNTSQQPGQITESNSDDDDGFLKLSRTQEWVLGENSAPINKKLNAKMLQDSSERRRKLNLLKYESLKRELLVLSVGIGLACSGYCFITLSVQAAASYGIGVLFSLLYLRLLYQHADNLSTETVALIFRKKKPKKIGIRSEDLQDSLERLIKGCSMSLSSPRLVIPAVIYGIWVLSHQYFTNDFFDFQIVPAMFGMFVYKAAVLVQVYRDNEDLQLVFPENDLLD</sequence>
<gene>
    <name evidence="8" type="ORF">PIB30_018638</name>
</gene>
<feature type="compositionally biased region" description="Polar residues" evidence="5">
    <location>
        <begin position="101"/>
        <end position="113"/>
    </location>
</feature>